<dbReference type="SUPFAM" id="SSF53681">
    <property type="entry name" value="Aspartate/glutamate racemase"/>
    <property type="match status" value="2"/>
</dbReference>
<dbReference type="PROSITE" id="PS00924">
    <property type="entry name" value="ASP_GLU_RACEMASE_2"/>
    <property type="match status" value="1"/>
</dbReference>
<keyword evidence="4" id="KW-1185">Reference proteome</keyword>
<name>A0ABT3RQX5_9BACT</name>
<dbReference type="Pfam" id="PF01177">
    <property type="entry name" value="Asp_Glu_race"/>
    <property type="match status" value="1"/>
</dbReference>
<dbReference type="InterPro" id="IPR004380">
    <property type="entry name" value="Asp_race"/>
</dbReference>
<organism evidence="3 4">
    <name type="scientific">Mangrovivirga halotolerans</name>
    <dbReference type="NCBI Taxonomy" id="2993936"/>
    <lineage>
        <taxon>Bacteria</taxon>
        <taxon>Pseudomonadati</taxon>
        <taxon>Bacteroidota</taxon>
        <taxon>Cytophagia</taxon>
        <taxon>Cytophagales</taxon>
        <taxon>Mangrovivirgaceae</taxon>
        <taxon>Mangrovivirga</taxon>
    </lineage>
</organism>
<sequence length="226" mass="25297">MKKLGLIGGTSWHSTIVYYREINKGVGEIIGHQANPELILYSINIELMREMDKDKIRAKYLDVAYKLQEMGAEGIIICANTPHLVYDYVQPKIDIPILHIGDAIGKEAKKRGLKTLGLLGNKPTMTGDFISGYLKKNFDINVIIPNGHSLEKSHYYVSKELTQGVFSDEARTFYNNQMLTLKENGANGIILGCTELPILINQEVDDLITISSTDLHIKMAIDFILS</sequence>
<gene>
    <name evidence="3" type="ORF">OO013_09885</name>
</gene>
<dbReference type="RefSeq" id="WP_266056642.1">
    <property type="nucleotide sequence ID" value="NZ_JAPFQN010000005.1"/>
</dbReference>
<dbReference type="EMBL" id="JAPFQN010000005">
    <property type="protein sequence ID" value="MCX2744176.1"/>
    <property type="molecule type" value="Genomic_DNA"/>
</dbReference>
<evidence type="ECO:0000256" key="2">
    <source>
        <dbReference type="ARBA" id="ARBA00023235"/>
    </source>
</evidence>
<dbReference type="InterPro" id="IPR033134">
    <property type="entry name" value="Asp/Glu_racemase_AS_2"/>
</dbReference>
<dbReference type="EC" id="5.1.1.-" evidence="3"/>
<dbReference type="InterPro" id="IPR015942">
    <property type="entry name" value="Asp/Glu/hydantoin_racemase"/>
</dbReference>
<dbReference type="PANTHER" id="PTHR21198:SF7">
    <property type="entry name" value="ASPARTATE-GLUTAMATE RACEMASE FAMILY"/>
    <property type="match status" value="1"/>
</dbReference>
<evidence type="ECO:0000313" key="3">
    <source>
        <dbReference type="EMBL" id="MCX2744176.1"/>
    </source>
</evidence>
<comment type="similarity">
    <text evidence="1">Belongs to the aspartate/glutamate racemases family.</text>
</comment>
<dbReference type="Gene3D" id="3.40.50.1860">
    <property type="match status" value="2"/>
</dbReference>
<protein>
    <submittedName>
        <fullName evidence="3">Amino acid racemase</fullName>
        <ecNumber evidence="3">5.1.1.-</ecNumber>
    </submittedName>
</protein>
<keyword evidence="2 3" id="KW-0413">Isomerase</keyword>
<evidence type="ECO:0000313" key="4">
    <source>
        <dbReference type="Proteomes" id="UP001209885"/>
    </source>
</evidence>
<dbReference type="NCBIfam" id="TIGR00035">
    <property type="entry name" value="asp_race"/>
    <property type="match status" value="1"/>
</dbReference>
<dbReference type="Proteomes" id="UP001209885">
    <property type="component" value="Unassembled WGS sequence"/>
</dbReference>
<reference evidence="3 4" key="1">
    <citation type="submission" date="2022-11" db="EMBL/GenBank/DDBJ databases">
        <title>The characterization of three novel Bacteroidetes species and genomic analysis of their roles in tidal elemental geochemical cycles.</title>
        <authorList>
            <person name="Ma K."/>
        </authorList>
    </citation>
    <scope>NUCLEOTIDE SEQUENCE [LARGE SCALE GENOMIC DNA]</scope>
    <source>
        <strain evidence="3 4">M17</strain>
    </source>
</reference>
<accession>A0ABT3RQX5</accession>
<dbReference type="PANTHER" id="PTHR21198">
    <property type="entry name" value="GLUTAMATE RACEMASE"/>
    <property type="match status" value="1"/>
</dbReference>
<comment type="caution">
    <text evidence="3">The sequence shown here is derived from an EMBL/GenBank/DDBJ whole genome shotgun (WGS) entry which is preliminary data.</text>
</comment>
<dbReference type="GO" id="GO:0016853">
    <property type="term" value="F:isomerase activity"/>
    <property type="evidence" value="ECO:0007669"/>
    <property type="project" value="UniProtKB-KW"/>
</dbReference>
<dbReference type="InterPro" id="IPR001920">
    <property type="entry name" value="Asp/Glu_race"/>
</dbReference>
<evidence type="ECO:0000256" key="1">
    <source>
        <dbReference type="ARBA" id="ARBA00007847"/>
    </source>
</evidence>
<proteinExistence type="inferred from homology"/>